<feature type="transmembrane region" description="Helical" evidence="1">
    <location>
        <begin position="12"/>
        <end position="30"/>
    </location>
</feature>
<keyword evidence="1" id="KW-1133">Transmembrane helix</keyword>
<dbReference type="Proteomes" id="UP001589894">
    <property type="component" value="Unassembled WGS sequence"/>
</dbReference>
<accession>A0ABV6NRE1</accession>
<gene>
    <name evidence="2" type="ORF">ACFFHU_04055</name>
</gene>
<comment type="caution">
    <text evidence="2">The sequence shown here is derived from an EMBL/GenBank/DDBJ whole genome shotgun (WGS) entry which is preliminary data.</text>
</comment>
<dbReference type="RefSeq" id="WP_377335758.1">
    <property type="nucleotide sequence ID" value="NZ_JBHLUE010000002.1"/>
</dbReference>
<sequence>MSRRGDDAGRVSIFLAITLLAVFLVIGLSVDGAGQLFALHRARSIAAEAARTGGQAIDEGSAIGGGAKVLDRRRAEAAAETYIREAGARGSAEVPAGSGGRQLTARVDLDYRPVLLSFFGWHTLRQHAEATAQLEDVP</sequence>
<keyword evidence="1" id="KW-0472">Membrane</keyword>
<reference evidence="2 3" key="1">
    <citation type="submission" date="2024-09" db="EMBL/GenBank/DDBJ databases">
        <authorList>
            <person name="Sun Q."/>
            <person name="Mori K."/>
        </authorList>
    </citation>
    <scope>NUCLEOTIDE SEQUENCE [LARGE SCALE GENOMIC DNA]</scope>
    <source>
        <strain evidence="2 3">TBRC 2205</strain>
    </source>
</reference>
<organism evidence="2 3">
    <name type="scientific">Plantactinospora siamensis</name>
    <dbReference type="NCBI Taxonomy" id="555372"/>
    <lineage>
        <taxon>Bacteria</taxon>
        <taxon>Bacillati</taxon>
        <taxon>Actinomycetota</taxon>
        <taxon>Actinomycetes</taxon>
        <taxon>Micromonosporales</taxon>
        <taxon>Micromonosporaceae</taxon>
        <taxon>Plantactinospora</taxon>
    </lineage>
</organism>
<evidence type="ECO:0008006" key="4">
    <source>
        <dbReference type="Google" id="ProtNLM"/>
    </source>
</evidence>
<evidence type="ECO:0000313" key="3">
    <source>
        <dbReference type="Proteomes" id="UP001589894"/>
    </source>
</evidence>
<dbReference type="EMBL" id="JBHLUE010000002">
    <property type="protein sequence ID" value="MFC0563340.1"/>
    <property type="molecule type" value="Genomic_DNA"/>
</dbReference>
<evidence type="ECO:0000256" key="1">
    <source>
        <dbReference type="SAM" id="Phobius"/>
    </source>
</evidence>
<keyword evidence="1" id="KW-0812">Transmembrane</keyword>
<protein>
    <recommendedName>
        <fullName evidence="4">Flp pilus-assembly TadG-like N-terminal domain-containing protein</fullName>
    </recommendedName>
</protein>
<name>A0ABV6NRE1_9ACTN</name>
<keyword evidence="3" id="KW-1185">Reference proteome</keyword>
<evidence type="ECO:0000313" key="2">
    <source>
        <dbReference type="EMBL" id="MFC0563340.1"/>
    </source>
</evidence>
<proteinExistence type="predicted"/>